<dbReference type="EMBL" id="JAUCMV010000004">
    <property type="protein sequence ID" value="KAK0405337.1"/>
    <property type="molecule type" value="Genomic_DNA"/>
</dbReference>
<keyword evidence="3" id="KW-1185">Reference proteome</keyword>
<evidence type="ECO:0000256" key="1">
    <source>
        <dbReference type="SAM" id="MobiDB-lite"/>
    </source>
</evidence>
<comment type="caution">
    <text evidence="2">The sequence shown here is derived from an EMBL/GenBank/DDBJ whole genome shotgun (WGS) entry which is preliminary data.</text>
</comment>
<proteinExistence type="predicted"/>
<feature type="compositionally biased region" description="Basic and acidic residues" evidence="1">
    <location>
        <begin position="71"/>
        <end position="82"/>
    </location>
</feature>
<feature type="compositionally biased region" description="Basic and acidic residues" evidence="1">
    <location>
        <begin position="29"/>
        <end position="48"/>
    </location>
</feature>
<feature type="compositionally biased region" description="Pro residues" evidence="1">
    <location>
        <begin position="111"/>
        <end position="125"/>
    </location>
</feature>
<reference evidence="2" key="1">
    <citation type="submission" date="2023-06" db="EMBL/GenBank/DDBJ databases">
        <title>Genomic analysis of the entomopathogenic nematode Steinernema hermaphroditum.</title>
        <authorList>
            <person name="Schwarz E.M."/>
            <person name="Heppert J.K."/>
            <person name="Baniya A."/>
            <person name="Schwartz H.T."/>
            <person name="Tan C.-H."/>
            <person name="Antoshechkin I."/>
            <person name="Sternberg P.W."/>
            <person name="Goodrich-Blair H."/>
            <person name="Dillman A.R."/>
        </authorList>
    </citation>
    <scope>NUCLEOTIDE SEQUENCE</scope>
    <source>
        <strain evidence="2">PS9179</strain>
        <tissue evidence="2">Whole animal</tissue>
    </source>
</reference>
<dbReference type="Proteomes" id="UP001175271">
    <property type="component" value="Unassembled WGS sequence"/>
</dbReference>
<evidence type="ECO:0000313" key="2">
    <source>
        <dbReference type="EMBL" id="KAK0405337.1"/>
    </source>
</evidence>
<accession>A0AA39HGB9</accession>
<feature type="region of interest" description="Disordered" evidence="1">
    <location>
        <begin position="1"/>
        <end position="82"/>
    </location>
</feature>
<dbReference type="AlphaFoldDB" id="A0AA39HGB9"/>
<feature type="region of interest" description="Disordered" evidence="1">
    <location>
        <begin position="100"/>
        <end position="141"/>
    </location>
</feature>
<protein>
    <submittedName>
        <fullName evidence="2">Uncharacterized protein</fullName>
    </submittedName>
</protein>
<sequence>MQIAKYEPNNLVVSEDAKGVVDSPTQEQGTKKETIGKKPTHSKPEGHKAHPQGKGSKPERRTATSEGPTGRPRERSILIEELHNSSQVVLDVPAESFLRHSLPPSARRSPSPSPSPSSSPVPPTQKPEEKKEEDKKSCCLM</sequence>
<evidence type="ECO:0000313" key="3">
    <source>
        <dbReference type="Proteomes" id="UP001175271"/>
    </source>
</evidence>
<organism evidence="2 3">
    <name type="scientific">Steinernema hermaphroditum</name>
    <dbReference type="NCBI Taxonomy" id="289476"/>
    <lineage>
        <taxon>Eukaryota</taxon>
        <taxon>Metazoa</taxon>
        <taxon>Ecdysozoa</taxon>
        <taxon>Nematoda</taxon>
        <taxon>Chromadorea</taxon>
        <taxon>Rhabditida</taxon>
        <taxon>Tylenchina</taxon>
        <taxon>Panagrolaimomorpha</taxon>
        <taxon>Strongyloidoidea</taxon>
        <taxon>Steinernematidae</taxon>
        <taxon>Steinernema</taxon>
    </lineage>
</organism>
<gene>
    <name evidence="2" type="ORF">QR680_017930</name>
</gene>
<feature type="compositionally biased region" description="Basic and acidic residues" evidence="1">
    <location>
        <begin position="126"/>
        <end position="141"/>
    </location>
</feature>
<name>A0AA39HGB9_9BILA</name>
<feature type="compositionally biased region" description="Low complexity" evidence="1">
    <location>
        <begin position="101"/>
        <end position="110"/>
    </location>
</feature>